<dbReference type="EMBL" id="BAABLX010000001">
    <property type="protein sequence ID" value="GAA4929273.1"/>
    <property type="molecule type" value="Genomic_DNA"/>
</dbReference>
<evidence type="ECO:0000256" key="1">
    <source>
        <dbReference type="ARBA" id="ARBA00023015"/>
    </source>
</evidence>
<evidence type="ECO:0000256" key="2">
    <source>
        <dbReference type="ARBA" id="ARBA00023125"/>
    </source>
</evidence>
<keyword evidence="3" id="KW-0010">Activator</keyword>
<sequence>MTRDSDSFSIDDKLTSHWPLPDNGARQITPKPLLKQLSSHILAKDLHPLGVGFYPKATGHKMLRSEHTNYLLIYCSAGNGRIRIGENTERITIGDLILLPPSILHEYQADDQLPWSIYWLHFDGELAEEYASTIRTEGYRANIGLQHALIEHFERLFNMRERGISVSTYLTICAQVKLLLLTASILSKRPEVEQTSHNSLHDAIDYMRNHVDEDLHLEQLASLCNLSKFHFVRKFKTFTGHTPIQYFIQLKIEKACRLLDNTQLSIKEISAQLGYPDSLYFSRLFKRVLGVSPKNYRQLHSA</sequence>
<protein>
    <submittedName>
        <fullName evidence="6">MmsAB operon transcriptional regulator MmsR</fullName>
    </submittedName>
</protein>
<dbReference type="Proteomes" id="UP001409585">
    <property type="component" value="Unassembled WGS sequence"/>
</dbReference>
<dbReference type="SUPFAM" id="SSF51215">
    <property type="entry name" value="Regulatory protein AraC"/>
    <property type="match status" value="1"/>
</dbReference>
<keyword evidence="2" id="KW-0238">DNA-binding</keyword>
<dbReference type="PANTHER" id="PTHR43280:SF30">
    <property type="entry name" value="MMSAB OPERON REGULATORY PROTEIN"/>
    <property type="match status" value="1"/>
</dbReference>
<dbReference type="InterPro" id="IPR018060">
    <property type="entry name" value="HTH_AraC"/>
</dbReference>
<dbReference type="SMART" id="SM00342">
    <property type="entry name" value="HTH_ARAC"/>
    <property type="match status" value="1"/>
</dbReference>
<dbReference type="GO" id="GO:0043565">
    <property type="term" value="F:sequence-specific DNA binding"/>
    <property type="evidence" value="ECO:0007669"/>
    <property type="project" value="InterPro"/>
</dbReference>
<evidence type="ECO:0000259" key="5">
    <source>
        <dbReference type="PROSITE" id="PS01124"/>
    </source>
</evidence>
<dbReference type="Pfam" id="PF12833">
    <property type="entry name" value="HTH_18"/>
    <property type="match status" value="1"/>
</dbReference>
<comment type="caution">
    <text evidence="6">The sequence shown here is derived from an EMBL/GenBank/DDBJ whole genome shotgun (WGS) entry which is preliminary data.</text>
</comment>
<dbReference type="RefSeq" id="WP_345415420.1">
    <property type="nucleotide sequence ID" value="NZ_AP031496.1"/>
</dbReference>
<keyword evidence="7" id="KW-1185">Reference proteome</keyword>
<dbReference type="PROSITE" id="PS00041">
    <property type="entry name" value="HTH_ARAC_FAMILY_1"/>
    <property type="match status" value="1"/>
</dbReference>
<keyword evidence="4" id="KW-0804">Transcription</keyword>
<dbReference type="InterPro" id="IPR018062">
    <property type="entry name" value="HTH_AraC-typ_CS"/>
</dbReference>
<dbReference type="AlphaFoldDB" id="A0AAV3TW79"/>
<organism evidence="6 7">
    <name type="scientific">Halioxenophilus aromaticivorans</name>
    <dbReference type="NCBI Taxonomy" id="1306992"/>
    <lineage>
        <taxon>Bacteria</taxon>
        <taxon>Pseudomonadati</taxon>
        <taxon>Pseudomonadota</taxon>
        <taxon>Gammaproteobacteria</taxon>
        <taxon>Alteromonadales</taxon>
        <taxon>Alteromonadaceae</taxon>
        <taxon>Halioxenophilus</taxon>
    </lineage>
</organism>
<dbReference type="PRINTS" id="PR00032">
    <property type="entry name" value="HTHARAC"/>
</dbReference>
<dbReference type="InterPro" id="IPR009057">
    <property type="entry name" value="Homeodomain-like_sf"/>
</dbReference>
<dbReference type="InterPro" id="IPR037923">
    <property type="entry name" value="HTH-like"/>
</dbReference>
<dbReference type="Gene3D" id="1.10.10.60">
    <property type="entry name" value="Homeodomain-like"/>
    <property type="match status" value="2"/>
</dbReference>
<keyword evidence="1" id="KW-0805">Transcription regulation</keyword>
<name>A0AAV3TW79_9ALTE</name>
<dbReference type="PROSITE" id="PS01124">
    <property type="entry name" value="HTH_ARAC_FAMILY_2"/>
    <property type="match status" value="1"/>
</dbReference>
<dbReference type="SUPFAM" id="SSF46689">
    <property type="entry name" value="Homeodomain-like"/>
    <property type="match status" value="2"/>
</dbReference>
<dbReference type="GO" id="GO:0003700">
    <property type="term" value="F:DNA-binding transcription factor activity"/>
    <property type="evidence" value="ECO:0007669"/>
    <property type="project" value="InterPro"/>
</dbReference>
<feature type="domain" description="HTH araC/xylS-type" evidence="5">
    <location>
        <begin position="201"/>
        <end position="299"/>
    </location>
</feature>
<dbReference type="Gene3D" id="2.60.120.280">
    <property type="entry name" value="Regulatory protein AraC"/>
    <property type="match status" value="1"/>
</dbReference>
<dbReference type="InterPro" id="IPR020449">
    <property type="entry name" value="Tscrpt_reg_AraC-type_HTH"/>
</dbReference>
<reference evidence="7" key="1">
    <citation type="journal article" date="2019" name="Int. J. Syst. Evol. Microbiol.">
        <title>The Global Catalogue of Microorganisms (GCM) 10K type strain sequencing project: providing services to taxonomists for standard genome sequencing and annotation.</title>
        <authorList>
            <consortium name="The Broad Institute Genomics Platform"/>
            <consortium name="The Broad Institute Genome Sequencing Center for Infectious Disease"/>
            <person name="Wu L."/>
            <person name="Ma J."/>
        </authorList>
    </citation>
    <scope>NUCLEOTIDE SEQUENCE [LARGE SCALE GENOMIC DNA]</scope>
    <source>
        <strain evidence="7">JCM 19134</strain>
    </source>
</reference>
<evidence type="ECO:0000256" key="3">
    <source>
        <dbReference type="ARBA" id="ARBA00023159"/>
    </source>
</evidence>
<dbReference type="Pfam" id="PF02311">
    <property type="entry name" value="AraC_binding"/>
    <property type="match status" value="1"/>
</dbReference>
<evidence type="ECO:0000256" key="4">
    <source>
        <dbReference type="ARBA" id="ARBA00023163"/>
    </source>
</evidence>
<dbReference type="InterPro" id="IPR003313">
    <property type="entry name" value="AraC-bd"/>
</dbReference>
<evidence type="ECO:0000313" key="6">
    <source>
        <dbReference type="EMBL" id="GAA4929273.1"/>
    </source>
</evidence>
<accession>A0AAV3TW79</accession>
<proteinExistence type="predicted"/>
<evidence type="ECO:0000313" key="7">
    <source>
        <dbReference type="Proteomes" id="UP001409585"/>
    </source>
</evidence>
<dbReference type="PANTHER" id="PTHR43280">
    <property type="entry name" value="ARAC-FAMILY TRANSCRIPTIONAL REGULATOR"/>
    <property type="match status" value="1"/>
</dbReference>
<gene>
    <name evidence="6" type="primary">mmsR</name>
    <name evidence="6" type="ORF">GCM10025791_01180</name>
</gene>
<dbReference type="CDD" id="cd06986">
    <property type="entry name" value="cupin_MmsR-like_N"/>
    <property type="match status" value="1"/>
</dbReference>